<protein>
    <submittedName>
        <fullName evidence="2">Low calcium response locus protein T</fullName>
    </submittedName>
</protein>
<sequence length="122" mass="14782">MFRYQLNTRRDEPVIQRLTEAAERYQRYGFKKLFQVLRRQGHVWNHKRVHRIYCLLKLNFRRKGKQHLPVRNPAPLATPEALNQSWSIDFMHDALTCGQRFRTFNVVDDFNREAQVIEIDLN</sequence>
<dbReference type="PANTHER" id="PTHR47515:SF3">
    <property type="entry name" value="INTEGRASE CORE DOMAIN PROTEIN"/>
    <property type="match status" value="1"/>
</dbReference>
<dbReference type="AlphaFoldDB" id="F4N099"/>
<feature type="domain" description="HTH-like" evidence="1">
    <location>
        <begin position="11"/>
        <end position="65"/>
    </location>
</feature>
<dbReference type="PANTHER" id="PTHR47515">
    <property type="entry name" value="LOW CALCIUM RESPONSE LOCUS PROTEIN T"/>
    <property type="match status" value="1"/>
</dbReference>
<name>F4N099_YEREN</name>
<gene>
    <name evidence="2" type="primary">lcrT</name>
    <name evidence="2" type="ORF">YEW_JT42240</name>
</gene>
<evidence type="ECO:0000313" key="2">
    <source>
        <dbReference type="EMBL" id="CBX71507.1"/>
    </source>
</evidence>
<dbReference type="InterPro" id="IPR025948">
    <property type="entry name" value="HTH-like_dom"/>
</dbReference>
<dbReference type="SUPFAM" id="SSF53098">
    <property type="entry name" value="Ribonuclease H-like"/>
    <property type="match status" value="1"/>
</dbReference>
<dbReference type="InterPro" id="IPR012337">
    <property type="entry name" value="RNaseH-like_sf"/>
</dbReference>
<dbReference type="EMBL" id="FR718602">
    <property type="protein sequence ID" value="CBX71507.1"/>
    <property type="molecule type" value="Genomic_DNA"/>
</dbReference>
<organism evidence="2">
    <name type="scientific">Yersinia enterocolitica W22703</name>
    <dbReference type="NCBI Taxonomy" id="913028"/>
    <lineage>
        <taxon>Bacteria</taxon>
        <taxon>Pseudomonadati</taxon>
        <taxon>Pseudomonadota</taxon>
        <taxon>Gammaproteobacteria</taxon>
        <taxon>Enterobacterales</taxon>
        <taxon>Yersiniaceae</taxon>
        <taxon>Yersinia</taxon>
    </lineage>
</organism>
<reference evidence="2" key="1">
    <citation type="journal article" date="2011" name="BMC Genomics">
        <title>Shotgun sequencing of Yersinia enterocolitica strain W22703 (biotype 2, serotype O:9): genomic evidence for oscillation between invertebrates and mammals.</title>
        <authorList>
            <person name="Fuchs T.M."/>
            <person name="Brandt K."/>
            <person name="Starke M."/>
            <person name="Rattei T."/>
        </authorList>
    </citation>
    <scope>NUCLEOTIDE SEQUENCE</scope>
</reference>
<evidence type="ECO:0000259" key="1">
    <source>
        <dbReference type="Pfam" id="PF13276"/>
    </source>
</evidence>
<accession>F4N099</accession>
<dbReference type="Pfam" id="PF13276">
    <property type="entry name" value="HTH_21"/>
    <property type="match status" value="1"/>
</dbReference>
<proteinExistence type="predicted"/>